<comment type="caution">
    <text evidence="2">The sequence shown here is derived from an EMBL/GenBank/DDBJ whole genome shotgun (WGS) entry which is preliminary data.</text>
</comment>
<feature type="domain" description="Carrier" evidence="1">
    <location>
        <begin position="21"/>
        <end position="102"/>
    </location>
</feature>
<gene>
    <name evidence="2" type="ORF">GALL_157090</name>
</gene>
<evidence type="ECO:0000313" key="2">
    <source>
        <dbReference type="EMBL" id="OIR02091.1"/>
    </source>
</evidence>
<dbReference type="Pfam" id="PF00550">
    <property type="entry name" value="PP-binding"/>
    <property type="match status" value="1"/>
</dbReference>
<dbReference type="InterPro" id="IPR009081">
    <property type="entry name" value="PP-bd_ACP"/>
</dbReference>
<protein>
    <submittedName>
        <fullName evidence="2">Acyl carrier protein</fullName>
    </submittedName>
</protein>
<dbReference type="Gene3D" id="1.10.1200.10">
    <property type="entry name" value="ACP-like"/>
    <property type="match status" value="1"/>
</dbReference>
<accession>A0A1J5S268</accession>
<dbReference type="PROSITE" id="PS50075">
    <property type="entry name" value="CARRIER"/>
    <property type="match status" value="1"/>
</dbReference>
<dbReference type="EMBL" id="MLJW01000077">
    <property type="protein sequence ID" value="OIR02091.1"/>
    <property type="molecule type" value="Genomic_DNA"/>
</dbReference>
<evidence type="ECO:0000259" key="1">
    <source>
        <dbReference type="PROSITE" id="PS50075"/>
    </source>
</evidence>
<sequence length="104" mass="11481">MIPAPAARRAARSSMNDNDIAFRAELKALILAAVDKGEPPGGLSDDETWFGAESRLELDSLDALQISMAIQKKYGVRMPDSKETRRALVSLRALAEHLRRHRPA</sequence>
<dbReference type="InterPro" id="IPR036736">
    <property type="entry name" value="ACP-like_sf"/>
</dbReference>
<reference evidence="2" key="1">
    <citation type="submission" date="2016-10" db="EMBL/GenBank/DDBJ databases">
        <title>Sequence of Gallionella enrichment culture.</title>
        <authorList>
            <person name="Poehlein A."/>
            <person name="Muehling M."/>
            <person name="Daniel R."/>
        </authorList>
    </citation>
    <scope>NUCLEOTIDE SEQUENCE</scope>
</reference>
<proteinExistence type="predicted"/>
<dbReference type="SUPFAM" id="SSF47336">
    <property type="entry name" value="ACP-like"/>
    <property type="match status" value="1"/>
</dbReference>
<dbReference type="AlphaFoldDB" id="A0A1J5S268"/>
<organism evidence="2">
    <name type="scientific">mine drainage metagenome</name>
    <dbReference type="NCBI Taxonomy" id="410659"/>
    <lineage>
        <taxon>unclassified sequences</taxon>
        <taxon>metagenomes</taxon>
        <taxon>ecological metagenomes</taxon>
    </lineage>
</organism>
<name>A0A1J5S268_9ZZZZ</name>